<dbReference type="GO" id="GO:0005694">
    <property type="term" value="C:chromosome"/>
    <property type="evidence" value="ECO:0007669"/>
    <property type="project" value="TreeGrafter"/>
</dbReference>
<evidence type="ECO:0000313" key="4">
    <source>
        <dbReference type="Proteomes" id="UP000274920"/>
    </source>
</evidence>
<dbReference type="SUPFAM" id="SSF110849">
    <property type="entry name" value="ParB/Sulfiredoxin"/>
    <property type="match status" value="1"/>
</dbReference>
<reference evidence="3" key="1">
    <citation type="submission" date="2018-10" db="EMBL/GenBank/DDBJ databases">
        <title>Schaedlerella arabinophila gen. nov. sp. nov., isolated from the mouse intestinal tract and comparative analysis with the genome of the closely related altered Schaedler flora strain ASF502.</title>
        <authorList>
            <person name="Miyake S."/>
            <person name="Soh M."/>
            <person name="Seedorf H."/>
        </authorList>
    </citation>
    <scope>NUCLEOTIDE SEQUENCE [LARGE SCALE GENOMIC DNA]</scope>
    <source>
        <strain evidence="3">DSM 106076</strain>
    </source>
</reference>
<evidence type="ECO:0000259" key="2">
    <source>
        <dbReference type="Pfam" id="PF02195"/>
    </source>
</evidence>
<proteinExistence type="predicted"/>
<evidence type="ECO:0000313" key="3">
    <source>
        <dbReference type="EMBL" id="RRK31594.1"/>
    </source>
</evidence>
<keyword evidence="4" id="KW-1185">Reference proteome</keyword>
<feature type="compositionally biased region" description="Low complexity" evidence="1">
    <location>
        <begin position="251"/>
        <end position="261"/>
    </location>
</feature>
<feature type="region of interest" description="Disordered" evidence="1">
    <location>
        <begin position="279"/>
        <end position="309"/>
    </location>
</feature>
<feature type="compositionally biased region" description="Basic and acidic residues" evidence="1">
    <location>
        <begin position="235"/>
        <end position="248"/>
    </location>
</feature>
<name>A0A3R8JMK7_9FIRM</name>
<feature type="region of interest" description="Disordered" evidence="1">
    <location>
        <begin position="224"/>
        <end position="262"/>
    </location>
</feature>
<dbReference type="InterPro" id="IPR036086">
    <property type="entry name" value="ParB/Sulfiredoxin_sf"/>
</dbReference>
<organism evidence="3 4">
    <name type="scientific">Schaedlerella arabinosiphila</name>
    <dbReference type="NCBI Taxonomy" id="2044587"/>
    <lineage>
        <taxon>Bacteria</taxon>
        <taxon>Bacillati</taxon>
        <taxon>Bacillota</taxon>
        <taxon>Clostridia</taxon>
        <taxon>Lachnospirales</taxon>
        <taxon>Lachnospiraceae</taxon>
        <taxon>Schaedlerella</taxon>
    </lineage>
</organism>
<dbReference type="Pfam" id="PF02195">
    <property type="entry name" value="ParB_N"/>
    <property type="match status" value="1"/>
</dbReference>
<comment type="caution">
    <text evidence="3">The sequence shown here is derived from an EMBL/GenBank/DDBJ whole genome shotgun (WGS) entry which is preliminary data.</text>
</comment>
<dbReference type="InterPro" id="IPR050336">
    <property type="entry name" value="Chromosome_partition/occlusion"/>
</dbReference>
<feature type="domain" description="ParB-like N-terminal" evidence="2">
    <location>
        <begin position="43"/>
        <end position="85"/>
    </location>
</feature>
<dbReference type="GO" id="GO:0007059">
    <property type="term" value="P:chromosome segregation"/>
    <property type="evidence" value="ECO:0007669"/>
    <property type="project" value="TreeGrafter"/>
</dbReference>
<dbReference type="Proteomes" id="UP000274920">
    <property type="component" value="Unassembled WGS sequence"/>
</dbReference>
<protein>
    <submittedName>
        <fullName evidence="3">Chromosome partitioning protein ParB</fullName>
    </submittedName>
</protein>
<dbReference type="EMBL" id="RHJS01000002">
    <property type="protein sequence ID" value="RRK31594.1"/>
    <property type="molecule type" value="Genomic_DNA"/>
</dbReference>
<accession>A0A3R8JMK7</accession>
<sequence length="395" mass="44981">MAKFGINDIMDIKSKTSGADGANDYKEIWLNPYEVKPSDSNFYAQENIEELADSFLAVGQQQPTVLGKVDGQFWIVSGHRRNRANILNIERGHQEYQQVRYLYKDMTQPMLELSLLMGNAYNRELTAWEKTQQAKRLKEALIRAKKEDGLEIPGKLRDVVAGLMNESSSNIAKMESITHNAVQEIQDQFKNGNIGISAAYEAAKLSPEEQKAVAEKTAEGKNISVKEIAGKRTAKKDGGNKGGSKENTPDQSISEQSIPEQEIQERTIQERTIQEQAIQKEKQKEGFESNTVQQPQKEEKPVEKMSHTEKVFQHKKILREWEKQSTVITRTTKRVADAIKKVSESNTAPQKNWKDIDWTVFLTKAIMHRADQVSEEDLYLLHDIMSRCQKKNEGK</sequence>
<dbReference type="AlphaFoldDB" id="A0A3R8JMK7"/>
<dbReference type="PANTHER" id="PTHR33375">
    <property type="entry name" value="CHROMOSOME-PARTITIONING PROTEIN PARB-RELATED"/>
    <property type="match status" value="1"/>
</dbReference>
<dbReference type="InterPro" id="IPR003115">
    <property type="entry name" value="ParB_N"/>
</dbReference>
<dbReference type="Gene3D" id="3.90.1530.30">
    <property type="match status" value="1"/>
</dbReference>
<dbReference type="PANTHER" id="PTHR33375:SF1">
    <property type="entry name" value="CHROMOSOME-PARTITIONING PROTEIN PARB-RELATED"/>
    <property type="match status" value="1"/>
</dbReference>
<gene>
    <name evidence="3" type="ORF">EBB54_09670</name>
</gene>
<evidence type="ECO:0000256" key="1">
    <source>
        <dbReference type="SAM" id="MobiDB-lite"/>
    </source>
</evidence>
<dbReference type="RefSeq" id="WP_125127236.1">
    <property type="nucleotide sequence ID" value="NZ_RHJS01000002.1"/>
</dbReference>
<feature type="compositionally biased region" description="Basic and acidic residues" evidence="1">
    <location>
        <begin position="296"/>
        <end position="309"/>
    </location>
</feature>
<dbReference type="Gene3D" id="1.10.10.2830">
    <property type="match status" value="1"/>
</dbReference>